<proteinExistence type="predicted"/>
<feature type="region of interest" description="Disordered" evidence="1">
    <location>
        <begin position="95"/>
        <end position="116"/>
    </location>
</feature>
<evidence type="ECO:0000313" key="2">
    <source>
        <dbReference type="EMBL" id="MCD7449890.1"/>
    </source>
</evidence>
<sequence length="159" mass="16337">MVKILSFLDGMSQAEAFPNTSSGSKVIGEAQTSNQVAPQGIQALGVQPATAIPHLEIFLVLGVAQPIVARPVMSPSRRRCLVDLSGSQSLGQTLQGSHFGYSSHGGQPSLSGSSRRPFSDGGCFKCGEVGALRYGLSQVQVGQETGSSGLGQQGSTTTS</sequence>
<accession>A0ABS8RSU0</accession>
<feature type="compositionally biased region" description="Polar residues" evidence="1">
    <location>
        <begin position="104"/>
        <end position="116"/>
    </location>
</feature>
<organism evidence="2 3">
    <name type="scientific">Datura stramonium</name>
    <name type="common">Jimsonweed</name>
    <name type="synonym">Common thornapple</name>
    <dbReference type="NCBI Taxonomy" id="4076"/>
    <lineage>
        <taxon>Eukaryota</taxon>
        <taxon>Viridiplantae</taxon>
        <taxon>Streptophyta</taxon>
        <taxon>Embryophyta</taxon>
        <taxon>Tracheophyta</taxon>
        <taxon>Spermatophyta</taxon>
        <taxon>Magnoliopsida</taxon>
        <taxon>eudicotyledons</taxon>
        <taxon>Gunneridae</taxon>
        <taxon>Pentapetalae</taxon>
        <taxon>asterids</taxon>
        <taxon>lamiids</taxon>
        <taxon>Solanales</taxon>
        <taxon>Solanaceae</taxon>
        <taxon>Solanoideae</taxon>
        <taxon>Datureae</taxon>
        <taxon>Datura</taxon>
    </lineage>
</organism>
<dbReference type="Proteomes" id="UP000823775">
    <property type="component" value="Unassembled WGS sequence"/>
</dbReference>
<evidence type="ECO:0000256" key="1">
    <source>
        <dbReference type="SAM" id="MobiDB-lite"/>
    </source>
</evidence>
<name>A0ABS8RSU0_DATST</name>
<dbReference type="EMBL" id="JACEIK010000109">
    <property type="protein sequence ID" value="MCD7449890.1"/>
    <property type="molecule type" value="Genomic_DNA"/>
</dbReference>
<gene>
    <name evidence="2" type="ORF">HAX54_002048</name>
</gene>
<keyword evidence="3" id="KW-1185">Reference proteome</keyword>
<protein>
    <submittedName>
        <fullName evidence="2">Uncharacterized protein</fullName>
    </submittedName>
</protein>
<evidence type="ECO:0000313" key="3">
    <source>
        <dbReference type="Proteomes" id="UP000823775"/>
    </source>
</evidence>
<reference evidence="2 3" key="1">
    <citation type="journal article" date="2021" name="BMC Genomics">
        <title>Datura genome reveals duplications of psychoactive alkaloid biosynthetic genes and high mutation rate following tissue culture.</title>
        <authorList>
            <person name="Rajewski A."/>
            <person name="Carter-House D."/>
            <person name="Stajich J."/>
            <person name="Litt A."/>
        </authorList>
    </citation>
    <scope>NUCLEOTIDE SEQUENCE [LARGE SCALE GENOMIC DNA]</scope>
    <source>
        <strain evidence="2">AR-01</strain>
    </source>
</reference>
<comment type="caution">
    <text evidence="2">The sequence shown here is derived from an EMBL/GenBank/DDBJ whole genome shotgun (WGS) entry which is preliminary data.</text>
</comment>